<name>A0A5E6W4Z7_PSEFL</name>
<dbReference type="AlphaFoldDB" id="A0A5E6W4Z7"/>
<organism evidence="1 2">
    <name type="scientific">Pseudomonas fluorescens</name>
    <dbReference type="NCBI Taxonomy" id="294"/>
    <lineage>
        <taxon>Bacteria</taxon>
        <taxon>Pseudomonadati</taxon>
        <taxon>Pseudomonadota</taxon>
        <taxon>Gammaproteobacteria</taxon>
        <taxon>Pseudomonadales</taxon>
        <taxon>Pseudomonadaceae</taxon>
        <taxon>Pseudomonas</taxon>
    </lineage>
</organism>
<evidence type="ECO:0000313" key="2">
    <source>
        <dbReference type="Proteomes" id="UP000326953"/>
    </source>
</evidence>
<evidence type="ECO:0000313" key="1">
    <source>
        <dbReference type="EMBL" id="VVN23814.1"/>
    </source>
</evidence>
<dbReference type="EMBL" id="CABVHK010000016">
    <property type="protein sequence ID" value="VVN23814.1"/>
    <property type="molecule type" value="Genomic_DNA"/>
</dbReference>
<accession>A0A5E6W4Z7</accession>
<sequence length="52" mass="6143">MSDCLLRYFIQVVMPFEHPRETPVTAGFSREFNDLQNPANTPGPWYRCQLIR</sequence>
<protein>
    <submittedName>
        <fullName evidence="1">Uncharacterized protein</fullName>
    </submittedName>
</protein>
<gene>
    <name evidence="1" type="ORF">PS662_04509</name>
</gene>
<proteinExistence type="predicted"/>
<reference evidence="1 2" key="1">
    <citation type="submission" date="2019-09" db="EMBL/GenBank/DDBJ databases">
        <authorList>
            <person name="Chandra G."/>
            <person name="Truman W A."/>
        </authorList>
    </citation>
    <scope>NUCLEOTIDE SEQUENCE [LARGE SCALE GENOMIC DNA]</scope>
    <source>
        <strain evidence="1">PS662</strain>
    </source>
</reference>
<dbReference type="Proteomes" id="UP000326953">
    <property type="component" value="Unassembled WGS sequence"/>
</dbReference>